<feature type="signal peptide" evidence="1">
    <location>
        <begin position="1"/>
        <end position="19"/>
    </location>
</feature>
<dbReference type="RefSeq" id="WP_161074170.1">
    <property type="nucleotide sequence ID" value="NZ_CP086370.1"/>
</dbReference>
<keyword evidence="4" id="KW-1185">Reference proteome</keyword>
<keyword evidence="1" id="KW-0732">Signal</keyword>
<dbReference type="Proteomes" id="UP000450676">
    <property type="component" value="Unassembled WGS sequence"/>
</dbReference>
<dbReference type="EMBL" id="WWCU01000028">
    <property type="protein sequence ID" value="MYN09873.1"/>
    <property type="molecule type" value="Genomic_DNA"/>
</dbReference>
<comment type="caution">
    <text evidence="3">The sequence shown here is derived from an EMBL/GenBank/DDBJ whole genome shotgun (WGS) entry which is preliminary data.</text>
</comment>
<dbReference type="InterPro" id="IPR013424">
    <property type="entry name" value="Ice-binding_C"/>
</dbReference>
<dbReference type="Pfam" id="PF07589">
    <property type="entry name" value="PEP-CTERM"/>
    <property type="match status" value="1"/>
</dbReference>
<feature type="chain" id="PRO_5030828924" evidence="1">
    <location>
        <begin position="20"/>
        <end position="213"/>
    </location>
</feature>
<gene>
    <name evidence="3" type="ORF">GTP77_21365</name>
</gene>
<evidence type="ECO:0000313" key="4">
    <source>
        <dbReference type="Proteomes" id="UP000450676"/>
    </source>
</evidence>
<feature type="domain" description="Ice-binding protein C-terminal" evidence="2">
    <location>
        <begin position="188"/>
        <end position="209"/>
    </location>
</feature>
<accession>A0A7X4HEP3</accession>
<proteinExistence type="predicted"/>
<dbReference type="AlphaFoldDB" id="A0A7X4HEP3"/>
<organism evidence="3 4">
    <name type="scientific">Pseudoduganella aquatica</name>
    <dbReference type="NCBI Taxonomy" id="2660641"/>
    <lineage>
        <taxon>Bacteria</taxon>
        <taxon>Pseudomonadati</taxon>
        <taxon>Pseudomonadota</taxon>
        <taxon>Betaproteobacteria</taxon>
        <taxon>Burkholderiales</taxon>
        <taxon>Oxalobacteraceae</taxon>
        <taxon>Telluria group</taxon>
        <taxon>Pseudoduganella</taxon>
    </lineage>
</organism>
<protein>
    <submittedName>
        <fullName evidence="3">PEP-CTERM sorting domain-containing protein</fullName>
    </submittedName>
</protein>
<name>A0A7X4HEP3_9BURK</name>
<evidence type="ECO:0000256" key="1">
    <source>
        <dbReference type="SAM" id="SignalP"/>
    </source>
</evidence>
<evidence type="ECO:0000259" key="2">
    <source>
        <dbReference type="Pfam" id="PF07589"/>
    </source>
</evidence>
<reference evidence="3 4" key="1">
    <citation type="submission" date="2019-12" db="EMBL/GenBank/DDBJ databases">
        <title>Novel species isolated from a subtropical stream in China.</title>
        <authorList>
            <person name="Lu H."/>
        </authorList>
    </citation>
    <scope>NUCLEOTIDE SEQUENCE [LARGE SCALE GENOMIC DNA]</scope>
    <source>
        <strain evidence="3 4">FT127W</strain>
    </source>
</reference>
<sequence>MKRLFLAALLAACSALSHADVIYDNGLGADDARSGYFSTALAQSRVLDDFSLAGTRTINSVFFQMGLTEDPFLGAFTFTIYQDPGNNGIGAAIYELTLNPGDYTAVPNAIISYPYTTFYDVNFNVGAVTLDAGNYLLSFYGLDLEFRTANTGDPAGSYLQLDESGGDLFLRDGGTPFRLDGSTPAAGVPEPSSLLLSGIALAALAFHRRRRRA</sequence>
<dbReference type="NCBIfam" id="TIGR02595">
    <property type="entry name" value="PEP_CTERM"/>
    <property type="match status" value="1"/>
</dbReference>
<evidence type="ECO:0000313" key="3">
    <source>
        <dbReference type="EMBL" id="MYN09873.1"/>
    </source>
</evidence>